<organism evidence="1 2">
    <name type="scientific">Mycobacterium ostraviense</name>
    <dbReference type="NCBI Taxonomy" id="2738409"/>
    <lineage>
        <taxon>Bacteria</taxon>
        <taxon>Bacillati</taxon>
        <taxon>Actinomycetota</taxon>
        <taxon>Actinomycetes</taxon>
        <taxon>Mycobacteriales</taxon>
        <taxon>Mycobacteriaceae</taxon>
        <taxon>Mycobacterium</taxon>
    </lineage>
</organism>
<dbReference type="Proteomes" id="UP000077342">
    <property type="component" value="Unassembled WGS sequence"/>
</dbReference>
<protein>
    <recommendedName>
        <fullName evidence="3">HIRAN domain-containing protein</fullName>
    </recommendedName>
</protein>
<gene>
    <name evidence="1" type="ORF">A4G28_09965</name>
</gene>
<accession>A0A164BHU9</accession>
<name>A0A164BHU9_9MYCO</name>
<evidence type="ECO:0000313" key="2">
    <source>
        <dbReference type="Proteomes" id="UP000077342"/>
    </source>
</evidence>
<sequence>MSSAELLKPQTKQVVRRFAIAWRNRPRGITAPVGVLDQRAGGYRFRYLAEVDETVEGFRPFIGFPDLDRVYESARLWPFFDLRVMDRKRPDFPQYVRWLGLTVDAPRLDILSRSGGEQKGDNVYLAEAPPVADDGGTQAVFLARGVSYAIRQYGTEAAASSLRGGDHLMVVDDDTNEANPRALLLTTAEGAAVGWIPDLLIDYARQVRSGGGAVELLQNNGPLAPWHMRLLVRVSGRIDPGTATFTGGVWPPLD</sequence>
<evidence type="ECO:0000313" key="1">
    <source>
        <dbReference type="EMBL" id="KZS63506.1"/>
    </source>
</evidence>
<reference evidence="2" key="1">
    <citation type="submission" date="2016-04" db="EMBL/GenBank/DDBJ databases">
        <authorList>
            <person name="Strapagiel D."/>
            <person name="Borowka P."/>
            <person name="Marciniak B."/>
            <person name="Bakula Z."/>
            <person name="Van Ingen J."/>
            <person name="Safianowska A."/>
            <person name="Dziadek J."/>
            <person name="Jagielski T."/>
        </authorList>
    </citation>
    <scope>NUCLEOTIDE SEQUENCE [LARGE SCALE GENOMIC DNA]</scope>
    <source>
        <strain evidence="2">1010001458</strain>
    </source>
</reference>
<dbReference type="AlphaFoldDB" id="A0A164BHU9"/>
<evidence type="ECO:0008006" key="3">
    <source>
        <dbReference type="Google" id="ProtNLM"/>
    </source>
</evidence>
<keyword evidence="2" id="KW-1185">Reference proteome</keyword>
<dbReference type="RefSeq" id="WP_075510024.1">
    <property type="nucleotide sequence ID" value="NZ_CP089224.1"/>
</dbReference>
<proteinExistence type="predicted"/>
<comment type="caution">
    <text evidence="1">The sequence shown here is derived from an EMBL/GenBank/DDBJ whole genome shotgun (WGS) entry which is preliminary data.</text>
</comment>
<dbReference type="EMBL" id="LWCI01000098">
    <property type="protein sequence ID" value="KZS63506.1"/>
    <property type="molecule type" value="Genomic_DNA"/>
</dbReference>